<dbReference type="KEGG" id="tml:GSTUM_00011557001"/>
<keyword evidence="3" id="KW-1185">Reference proteome</keyword>
<dbReference type="OMA" id="KEHTIVW"/>
<dbReference type="InParanoid" id="D5GNW9"/>
<name>D5GNW9_TUBMM</name>
<accession>D5GNW9</accession>
<dbReference type="EMBL" id="FN430371">
    <property type="protein sequence ID" value="CAZ86212.1"/>
    <property type="molecule type" value="Genomic_DNA"/>
</dbReference>
<dbReference type="STRING" id="656061.D5GNW9"/>
<dbReference type="RefSeq" id="XP_002842021.1">
    <property type="nucleotide sequence ID" value="XM_002841975.1"/>
</dbReference>
<reference evidence="2 3" key="1">
    <citation type="journal article" date="2010" name="Nature">
        <title>Perigord black truffle genome uncovers evolutionary origins and mechanisms of symbiosis.</title>
        <authorList>
            <person name="Martin F."/>
            <person name="Kohler A."/>
            <person name="Murat C."/>
            <person name="Balestrini R."/>
            <person name="Coutinho P.M."/>
            <person name="Jaillon O."/>
            <person name="Montanini B."/>
            <person name="Morin E."/>
            <person name="Noel B."/>
            <person name="Percudani R."/>
            <person name="Porcel B."/>
            <person name="Rubini A."/>
            <person name="Amicucci A."/>
            <person name="Amselem J."/>
            <person name="Anthouard V."/>
            <person name="Arcioni S."/>
            <person name="Artiguenave F."/>
            <person name="Aury J.M."/>
            <person name="Ballario P."/>
            <person name="Bolchi A."/>
            <person name="Brenna A."/>
            <person name="Brun A."/>
            <person name="Buee M."/>
            <person name="Cantarel B."/>
            <person name="Chevalier G."/>
            <person name="Couloux A."/>
            <person name="Da Silva C."/>
            <person name="Denoeud F."/>
            <person name="Duplessis S."/>
            <person name="Ghignone S."/>
            <person name="Hilselberger B."/>
            <person name="Iotti M."/>
            <person name="Marcais B."/>
            <person name="Mello A."/>
            <person name="Miranda M."/>
            <person name="Pacioni G."/>
            <person name="Quesneville H."/>
            <person name="Riccioni C."/>
            <person name="Ruotolo R."/>
            <person name="Splivallo R."/>
            <person name="Stocchi V."/>
            <person name="Tisserant E."/>
            <person name="Viscomi A.R."/>
            <person name="Zambonelli A."/>
            <person name="Zampieri E."/>
            <person name="Henrissat B."/>
            <person name="Lebrun M.H."/>
            <person name="Paolocci F."/>
            <person name="Bonfante P."/>
            <person name="Ottonello S."/>
            <person name="Wincker P."/>
        </authorList>
    </citation>
    <scope>NUCLEOTIDE SEQUENCE [LARGE SCALE GENOMIC DNA]</scope>
    <source>
        <strain evidence="2 3">Mel28</strain>
    </source>
</reference>
<dbReference type="GeneID" id="9182847"/>
<dbReference type="eggNOG" id="ENOG502SB0Z">
    <property type="taxonomic scope" value="Eukaryota"/>
</dbReference>
<dbReference type="AlphaFoldDB" id="D5GNW9"/>
<evidence type="ECO:0000256" key="1">
    <source>
        <dbReference type="SAM" id="MobiDB-lite"/>
    </source>
</evidence>
<protein>
    <submittedName>
        <fullName evidence="2">(Perigord truffle) hypothetical protein</fullName>
    </submittedName>
</protein>
<sequence>MPTRALENLSHTYQPHAQPDEPSELDPGYAPAQVLKTKKLLRSRGLPLEVIDAILDFAEYWPVVSTIARYASEKIAQSSYENSNLASLLYLRTQPLPGEFRPEPATGGEIGEDPTTGCFIGHYQARGQHPVRKLIFKTVSRDQGWTSNEGQGTYKGSWSWFEVHAERPKSIETLSSADLEPLLDAVVVTKTSDYNNSPWKRVSATKMGEVNDNGTSGSLASSSEEKNTWNLQRNVHAGQDWKTHLVVWKHDGPDSGPIDENTGAGAGADLVRCLKPGDRINLVARAQFPGWRNSVRSAEVHVYYAV</sequence>
<proteinExistence type="predicted"/>
<evidence type="ECO:0000313" key="3">
    <source>
        <dbReference type="Proteomes" id="UP000006911"/>
    </source>
</evidence>
<organism evidence="2 3">
    <name type="scientific">Tuber melanosporum (strain Mel28)</name>
    <name type="common">Perigord black truffle</name>
    <dbReference type="NCBI Taxonomy" id="656061"/>
    <lineage>
        <taxon>Eukaryota</taxon>
        <taxon>Fungi</taxon>
        <taxon>Dikarya</taxon>
        <taxon>Ascomycota</taxon>
        <taxon>Pezizomycotina</taxon>
        <taxon>Pezizomycetes</taxon>
        <taxon>Pezizales</taxon>
        <taxon>Tuberaceae</taxon>
        <taxon>Tuber</taxon>
    </lineage>
</organism>
<gene>
    <name evidence="2" type="ORF">GSTUM_00011557001</name>
</gene>
<dbReference type="Proteomes" id="UP000006911">
    <property type="component" value="Unassembled WGS sequence"/>
</dbReference>
<dbReference type="HOGENOM" id="CLU_041809_1_0_1"/>
<feature type="region of interest" description="Disordered" evidence="1">
    <location>
        <begin position="1"/>
        <end position="28"/>
    </location>
</feature>
<evidence type="ECO:0000313" key="2">
    <source>
        <dbReference type="EMBL" id="CAZ86212.1"/>
    </source>
</evidence>